<name>A0A5B8Z4N8_CYTDA</name>
<proteinExistence type="predicted"/>
<evidence type="ECO:0000259" key="1">
    <source>
        <dbReference type="Pfam" id="PF06054"/>
    </source>
</evidence>
<feature type="domain" description="Competence protein CoiA-like N-terminal" evidence="2">
    <location>
        <begin position="26"/>
        <end position="68"/>
    </location>
</feature>
<evidence type="ECO:0000313" key="4">
    <source>
        <dbReference type="EMBL" id="QED47243.1"/>
    </source>
</evidence>
<evidence type="ECO:0000259" key="3">
    <source>
        <dbReference type="Pfam" id="PF25166"/>
    </source>
</evidence>
<keyword evidence="5" id="KW-1185">Reference proteome</keyword>
<dbReference type="Pfam" id="PF25164">
    <property type="entry name" value="CoiA_N"/>
    <property type="match status" value="1"/>
</dbReference>
<dbReference type="EMBL" id="CP042593">
    <property type="protein sequence ID" value="QED47243.1"/>
    <property type="molecule type" value="Genomic_DNA"/>
</dbReference>
<dbReference type="STRING" id="1742359.GCA_001439625_03817"/>
<feature type="domain" description="Competence protein CoiA nuclease-like" evidence="1">
    <location>
        <begin position="74"/>
        <end position="230"/>
    </location>
</feature>
<dbReference type="PIRSF" id="PIRSF007487">
    <property type="entry name" value="Competence-induced_CoiA_bac"/>
    <property type="match status" value="1"/>
</dbReference>
<organism evidence="4 5">
    <name type="scientific">Cytobacillus dafuensis</name>
    <name type="common">Bacillus dafuensis</name>
    <dbReference type="NCBI Taxonomy" id="1742359"/>
    <lineage>
        <taxon>Bacteria</taxon>
        <taxon>Bacillati</taxon>
        <taxon>Bacillota</taxon>
        <taxon>Bacilli</taxon>
        <taxon>Bacillales</taxon>
        <taxon>Bacillaceae</taxon>
        <taxon>Cytobacillus</taxon>
    </lineage>
</organism>
<dbReference type="KEGG" id="bda:FSZ17_08270"/>
<reference evidence="5" key="1">
    <citation type="submission" date="2019-08" db="EMBL/GenBank/DDBJ databases">
        <authorList>
            <person name="Zheng X."/>
        </authorList>
    </citation>
    <scope>NUCLEOTIDE SEQUENCE [LARGE SCALE GENOMIC DNA]</scope>
    <source>
        <strain evidence="5">FJAT-25496</strain>
    </source>
</reference>
<sequence>MKGDDFLLVSKTKHGDWFSLTSIRNGERLKEIRKKESFYCPECEEEVILKIGSKRIPHFAHKKDASCSESYERESEYHLKGKLRLFEWLNSLGLTPQLEPFYKEISQRPDVGFMHNGVHYAIEFQCSVIPEELFVKRTENYYKAEILPIWIMAGKNIKRKGNYRTELTGFDYLFLSKNDSEKWILPAFCPVTNTLIIVNHILPISVKNSIAQFSVMDINTASLANLIQPNCSRLFNIEDWQREIRKAKNITLSLYGSHQNKFLQELYTHSLIPSLLPPEIGLPVKHAPLIETPAIVWQSYLYMDLLSHKQCFSLHEIHRSFFRRVSKKDVKIRNLPLNRNGDVFAAVKEYIDLLVKTNRLDNVNHDFFKKDIPITIQDNQVKQVEMEREFYQKYGKIIMENLK</sequence>
<dbReference type="InterPro" id="IPR057252">
    <property type="entry name" value="CoiA_C"/>
</dbReference>
<accession>A0A5B8Z4N8</accession>
<dbReference type="OrthoDB" id="3784230at2"/>
<dbReference type="Pfam" id="PF25166">
    <property type="entry name" value="CoiA_C"/>
    <property type="match status" value="1"/>
</dbReference>
<dbReference type="Pfam" id="PF06054">
    <property type="entry name" value="CoiA_nuc"/>
    <property type="match status" value="1"/>
</dbReference>
<dbReference type="InterPro" id="IPR057253">
    <property type="entry name" value="CoiA-like_N"/>
</dbReference>
<dbReference type="InterPro" id="IPR010330">
    <property type="entry name" value="CoiA_nuc"/>
</dbReference>
<dbReference type="Proteomes" id="UP000321555">
    <property type="component" value="Chromosome"/>
</dbReference>
<evidence type="ECO:0000313" key="5">
    <source>
        <dbReference type="Proteomes" id="UP000321555"/>
    </source>
</evidence>
<evidence type="ECO:0008006" key="6">
    <source>
        <dbReference type="Google" id="ProtNLM"/>
    </source>
</evidence>
<feature type="domain" description="Competence protein CoiA C-terminal" evidence="3">
    <location>
        <begin position="240"/>
        <end position="370"/>
    </location>
</feature>
<evidence type="ECO:0000259" key="2">
    <source>
        <dbReference type="Pfam" id="PF25164"/>
    </source>
</evidence>
<gene>
    <name evidence="4" type="ORF">FSZ17_08270</name>
</gene>
<dbReference type="InterPro" id="IPR021176">
    <property type="entry name" value="Competence-induced_CoiA"/>
</dbReference>
<protein>
    <recommendedName>
        <fullName evidence="6">Competence protein CoiA</fullName>
    </recommendedName>
</protein>
<dbReference type="AlphaFoldDB" id="A0A5B8Z4N8"/>